<reference evidence="1" key="1">
    <citation type="submission" date="2025-08" db="UniProtKB">
        <authorList>
            <consortium name="Ensembl"/>
        </authorList>
    </citation>
    <scope>IDENTIFICATION</scope>
</reference>
<organism evidence="1 2">
    <name type="scientific">Colobus angolensis palliatus</name>
    <name type="common">Peters' Angolan colobus</name>
    <dbReference type="NCBI Taxonomy" id="336983"/>
    <lineage>
        <taxon>Eukaryota</taxon>
        <taxon>Metazoa</taxon>
        <taxon>Chordata</taxon>
        <taxon>Craniata</taxon>
        <taxon>Vertebrata</taxon>
        <taxon>Euteleostomi</taxon>
        <taxon>Mammalia</taxon>
        <taxon>Eutheria</taxon>
        <taxon>Euarchontoglires</taxon>
        <taxon>Primates</taxon>
        <taxon>Haplorrhini</taxon>
        <taxon>Catarrhini</taxon>
        <taxon>Cercopithecidae</taxon>
        <taxon>Colobinae</taxon>
        <taxon>Colobus</taxon>
    </lineage>
</organism>
<reference evidence="1" key="2">
    <citation type="submission" date="2025-09" db="UniProtKB">
        <authorList>
            <consortium name="Ensembl"/>
        </authorList>
    </citation>
    <scope>IDENTIFICATION</scope>
</reference>
<evidence type="ECO:0000313" key="2">
    <source>
        <dbReference type="Proteomes" id="UP000233080"/>
    </source>
</evidence>
<name>A0A2K5JKX5_COLAP</name>
<accession>A0A2K5JKX5</accession>
<dbReference type="Ensembl" id="ENSCANT00000052662.1">
    <property type="protein sequence ID" value="ENSCANP00000029499.1"/>
    <property type="gene ID" value="ENSCANG00000038372.1"/>
</dbReference>
<proteinExistence type="predicted"/>
<keyword evidence="2" id="KW-1185">Reference proteome</keyword>
<evidence type="ECO:0000313" key="1">
    <source>
        <dbReference type="Ensembl" id="ENSCANP00000029499.1"/>
    </source>
</evidence>
<sequence>MLCEISCCERSSYPCCTVYMCAACVNPSKLFQYSWSCCELIFLVCSSVSDFQLPKCLTKCVFTNILRQPCVSL</sequence>
<dbReference type="Proteomes" id="UP000233080">
    <property type="component" value="Unassembled WGS sequence"/>
</dbReference>
<dbReference type="AlphaFoldDB" id="A0A2K5JKX5"/>
<dbReference type="OMA" id="SCCELIF"/>
<protein>
    <submittedName>
        <fullName evidence="1">Uncharacterized protein</fullName>
    </submittedName>
</protein>